<gene>
    <name evidence="2" type="ORF">HPP92_015976</name>
    <name evidence="1" type="ORF">HPP92_016558</name>
</gene>
<dbReference type="Proteomes" id="UP000639772">
    <property type="component" value="Unassembled WGS sequence"/>
</dbReference>
<keyword evidence="3" id="KW-1185">Reference proteome</keyword>
<dbReference type="EMBL" id="JADCNM010000008">
    <property type="protein sequence ID" value="KAG0471430.1"/>
    <property type="molecule type" value="Genomic_DNA"/>
</dbReference>
<accession>A0A835USX3</accession>
<dbReference type="AlphaFoldDB" id="A0A835USX3"/>
<reference evidence="3 4" key="1">
    <citation type="journal article" date="2020" name="Nat. Food">
        <title>A phased Vanilla planifolia genome enables genetic improvement of flavour and production.</title>
        <authorList>
            <person name="Hasing T."/>
            <person name="Tang H."/>
            <person name="Brym M."/>
            <person name="Khazi F."/>
            <person name="Huang T."/>
            <person name="Chambers A.H."/>
        </authorList>
    </citation>
    <scope>NUCLEOTIDE SEQUENCE [LARGE SCALE GENOMIC DNA]</scope>
    <source>
        <tissue evidence="2">Leaf</tissue>
    </source>
</reference>
<evidence type="ECO:0000313" key="1">
    <source>
        <dbReference type="EMBL" id="KAG0469858.1"/>
    </source>
</evidence>
<name>A0A835USX3_VANPL</name>
<comment type="caution">
    <text evidence="2">The sequence shown here is derived from an EMBL/GenBank/DDBJ whole genome shotgun (WGS) entry which is preliminary data.</text>
</comment>
<evidence type="ECO:0000313" key="4">
    <source>
        <dbReference type="Proteomes" id="UP000639772"/>
    </source>
</evidence>
<dbReference type="EMBL" id="JADCNL010000008">
    <property type="protein sequence ID" value="KAG0469858.1"/>
    <property type="molecule type" value="Genomic_DNA"/>
</dbReference>
<protein>
    <submittedName>
        <fullName evidence="2">Uncharacterized protein</fullName>
    </submittedName>
</protein>
<sequence length="251" mass="28390">MIANHWQDARVRIAPARSAAGKLGQRRSGRRLEVTGFTWYRVNRSMPDTGNCFPCRAFCGAVSQLTPRLSQQKYRLEHTSGTHIQIDRSFWCKCEETEQDQAPPHRDLISEIMAGRPVITTLSVRLCPFRVKPSHLLPPAREAAAVRRGGGPTADGAVVTWPCVSNHRLGFLSTDRCTPASRCWTSWRICFRMMSVEAYVTRWQHVEQHPTELATCRRTSAPGDRQSSSCLSSHMQYVVWRVRVKKPAGSD</sequence>
<dbReference type="Proteomes" id="UP000636800">
    <property type="component" value="Unassembled WGS sequence"/>
</dbReference>
<organism evidence="2 4">
    <name type="scientific">Vanilla planifolia</name>
    <name type="common">Vanilla</name>
    <dbReference type="NCBI Taxonomy" id="51239"/>
    <lineage>
        <taxon>Eukaryota</taxon>
        <taxon>Viridiplantae</taxon>
        <taxon>Streptophyta</taxon>
        <taxon>Embryophyta</taxon>
        <taxon>Tracheophyta</taxon>
        <taxon>Spermatophyta</taxon>
        <taxon>Magnoliopsida</taxon>
        <taxon>Liliopsida</taxon>
        <taxon>Asparagales</taxon>
        <taxon>Orchidaceae</taxon>
        <taxon>Vanilloideae</taxon>
        <taxon>Vanilleae</taxon>
        <taxon>Vanilla</taxon>
    </lineage>
</organism>
<proteinExistence type="predicted"/>
<evidence type="ECO:0000313" key="2">
    <source>
        <dbReference type="EMBL" id="KAG0471430.1"/>
    </source>
</evidence>
<evidence type="ECO:0000313" key="3">
    <source>
        <dbReference type="Proteomes" id="UP000636800"/>
    </source>
</evidence>